<accession>A0A8S9GPN8</accession>
<organism evidence="2">
    <name type="scientific">Brassica cretica</name>
    <name type="common">Mustard</name>
    <dbReference type="NCBI Taxonomy" id="69181"/>
    <lineage>
        <taxon>Eukaryota</taxon>
        <taxon>Viridiplantae</taxon>
        <taxon>Streptophyta</taxon>
        <taxon>Embryophyta</taxon>
        <taxon>Tracheophyta</taxon>
        <taxon>Spermatophyta</taxon>
        <taxon>Magnoliopsida</taxon>
        <taxon>eudicotyledons</taxon>
        <taxon>Gunneridae</taxon>
        <taxon>Pentapetalae</taxon>
        <taxon>rosids</taxon>
        <taxon>malvids</taxon>
        <taxon>Brassicales</taxon>
        <taxon>Brassicaceae</taxon>
        <taxon>Brassiceae</taxon>
        <taxon>Brassica</taxon>
    </lineage>
</organism>
<reference evidence="2" key="1">
    <citation type="submission" date="2019-12" db="EMBL/GenBank/DDBJ databases">
        <title>Genome sequencing and annotation of Brassica cretica.</title>
        <authorList>
            <person name="Studholme D.J."/>
            <person name="Sarris P.F."/>
        </authorList>
    </citation>
    <scope>NUCLEOTIDE SEQUENCE</scope>
    <source>
        <strain evidence="2">PFS-102/07</strain>
        <tissue evidence="2">Leaf</tissue>
    </source>
</reference>
<gene>
    <name evidence="2" type="ORF">F2Q70_00021719</name>
</gene>
<comment type="caution">
    <text evidence="2">The sequence shown here is derived from an EMBL/GenBank/DDBJ whole genome shotgun (WGS) entry which is preliminary data.</text>
</comment>
<proteinExistence type="predicted"/>
<feature type="region of interest" description="Disordered" evidence="1">
    <location>
        <begin position="140"/>
        <end position="165"/>
    </location>
</feature>
<dbReference type="EMBL" id="QGKY02001925">
    <property type="protein sequence ID" value="KAF2546970.1"/>
    <property type="molecule type" value="Genomic_DNA"/>
</dbReference>
<sequence>MPPVSDQSASRSRSYARFTEECSVCLARGSCREEEAASIDAALCTSIDGDSRSFELAFQFHRSQVNQHPVANVMPVLLKSGQSASREKAAEKKKPCRSMQHSARQSMEIPDRGPCIFYDCINQHPVANVMPVLLKSGQSASREKAAEKRKPYRSMQHSARRSMEIPDRSETFRRNMVILESFGAFGGAELHRRVNQHPVAEHMPVLLKSGQSASREEATEKRKPRRSMQHSARRSMEIPDRGPCIFYDFVKPRSHKLPKCP</sequence>
<evidence type="ECO:0000256" key="1">
    <source>
        <dbReference type="SAM" id="MobiDB-lite"/>
    </source>
</evidence>
<evidence type="ECO:0000313" key="2">
    <source>
        <dbReference type="EMBL" id="KAF2546970.1"/>
    </source>
</evidence>
<dbReference type="AlphaFoldDB" id="A0A8S9GPN8"/>
<feature type="compositionally biased region" description="Basic residues" evidence="1">
    <location>
        <begin position="222"/>
        <end position="233"/>
    </location>
</feature>
<protein>
    <submittedName>
        <fullName evidence="2">Uncharacterized protein</fullName>
    </submittedName>
</protein>
<feature type="region of interest" description="Disordered" evidence="1">
    <location>
        <begin position="82"/>
        <end position="105"/>
    </location>
</feature>
<feature type="region of interest" description="Disordered" evidence="1">
    <location>
        <begin position="207"/>
        <end position="237"/>
    </location>
</feature>
<name>A0A8S9GPN8_BRACR</name>